<gene>
    <name evidence="1" type="ORF">CALFYP39_01725</name>
</gene>
<evidence type="ECO:0000313" key="1">
    <source>
        <dbReference type="EMBL" id="VYU21822.1"/>
    </source>
</evidence>
<name>A0A6N3D0U7_9ACTN</name>
<proteinExistence type="predicted"/>
<accession>A0A6N3D0U7</accession>
<reference evidence="1" key="1">
    <citation type="submission" date="2019-11" db="EMBL/GenBank/DDBJ databases">
        <authorList>
            <person name="Feng L."/>
        </authorList>
    </citation>
    <scope>NUCLEOTIDE SEQUENCE</scope>
    <source>
        <strain evidence="1">CaerofaciensLFYP39</strain>
    </source>
</reference>
<dbReference type="EMBL" id="CACRTW010000032">
    <property type="protein sequence ID" value="VYU21822.1"/>
    <property type="molecule type" value="Genomic_DNA"/>
</dbReference>
<organism evidence="1">
    <name type="scientific">Collinsella aerofaciens</name>
    <dbReference type="NCBI Taxonomy" id="74426"/>
    <lineage>
        <taxon>Bacteria</taxon>
        <taxon>Bacillati</taxon>
        <taxon>Actinomycetota</taxon>
        <taxon>Coriobacteriia</taxon>
        <taxon>Coriobacteriales</taxon>
        <taxon>Coriobacteriaceae</taxon>
        <taxon>Collinsella</taxon>
    </lineage>
</organism>
<dbReference type="AlphaFoldDB" id="A0A6N3D0U7"/>
<sequence length="145" mass="15498">MEVGKSLAESIEGATTAYYRDGGGTEIGIAADERLVEALKQAYIAAYARNDGGSLDTVRNELAEFGGREPTANEICEAAIALAGKQAKQDAGVISRMFKLQAASLAEEYAPALARTFDAERAQKADRGIAVNEINSVKRMNIRRS</sequence>
<dbReference type="RefSeq" id="WP_156600137.1">
    <property type="nucleotide sequence ID" value="NZ_CACRTW010000032.1"/>
</dbReference>
<protein>
    <submittedName>
        <fullName evidence="1">Uncharacterized protein</fullName>
    </submittedName>
</protein>